<evidence type="ECO:0000256" key="2">
    <source>
        <dbReference type="ARBA" id="ARBA00023015"/>
    </source>
</evidence>
<dbReference type="InterPro" id="IPR016032">
    <property type="entry name" value="Sig_transdc_resp-reg_C-effctor"/>
</dbReference>
<evidence type="ECO:0000256" key="5">
    <source>
        <dbReference type="PROSITE-ProRule" id="PRU01091"/>
    </source>
</evidence>
<keyword evidence="3 5" id="KW-0238">DNA-binding</keyword>
<dbReference type="PROSITE" id="PS51755">
    <property type="entry name" value="OMPR_PHOB"/>
    <property type="match status" value="1"/>
</dbReference>
<dbReference type="InterPro" id="IPR011990">
    <property type="entry name" value="TPR-like_helical_dom_sf"/>
</dbReference>
<dbReference type="SMART" id="SM00862">
    <property type="entry name" value="Trans_reg_C"/>
    <property type="match status" value="1"/>
</dbReference>
<dbReference type="SUPFAM" id="SSF46894">
    <property type="entry name" value="C-terminal effector domain of the bipartite response regulators"/>
    <property type="match status" value="1"/>
</dbReference>
<evidence type="ECO:0000313" key="8">
    <source>
        <dbReference type="EMBL" id="MFD1324524.1"/>
    </source>
</evidence>
<dbReference type="InterPro" id="IPR036388">
    <property type="entry name" value="WH-like_DNA-bd_sf"/>
</dbReference>
<dbReference type="SUPFAM" id="SSF48452">
    <property type="entry name" value="TPR-like"/>
    <property type="match status" value="1"/>
</dbReference>
<organism evidence="8 9">
    <name type="scientific">Micromonospora sonneratiae</name>
    <dbReference type="NCBI Taxonomy" id="1184706"/>
    <lineage>
        <taxon>Bacteria</taxon>
        <taxon>Bacillati</taxon>
        <taxon>Actinomycetota</taxon>
        <taxon>Actinomycetes</taxon>
        <taxon>Micromonosporales</taxon>
        <taxon>Micromonosporaceae</taxon>
        <taxon>Micromonospora</taxon>
    </lineage>
</organism>
<name>A0ABW3YMU5_9ACTN</name>
<dbReference type="Pfam" id="PF00486">
    <property type="entry name" value="Trans_reg_C"/>
    <property type="match status" value="1"/>
</dbReference>
<gene>
    <name evidence="8" type="ORF">ACFQ4H_25895</name>
</gene>
<protein>
    <submittedName>
        <fullName evidence="8">BTAD domain-containing putative transcriptional regulator</fullName>
    </submittedName>
</protein>
<evidence type="ECO:0000256" key="1">
    <source>
        <dbReference type="ARBA" id="ARBA00005820"/>
    </source>
</evidence>
<proteinExistence type="inferred from homology"/>
<dbReference type="SMART" id="SM01043">
    <property type="entry name" value="BTAD"/>
    <property type="match status" value="1"/>
</dbReference>
<evidence type="ECO:0000259" key="7">
    <source>
        <dbReference type="PROSITE" id="PS51755"/>
    </source>
</evidence>
<comment type="similarity">
    <text evidence="1">Belongs to the AfsR/DnrI/RedD regulatory family.</text>
</comment>
<dbReference type="Gene3D" id="3.40.50.300">
    <property type="entry name" value="P-loop containing nucleotide triphosphate hydrolases"/>
    <property type="match status" value="2"/>
</dbReference>
<dbReference type="CDD" id="cd15831">
    <property type="entry name" value="BTAD"/>
    <property type="match status" value="1"/>
</dbReference>
<dbReference type="SMART" id="SM00382">
    <property type="entry name" value="AAA"/>
    <property type="match status" value="1"/>
</dbReference>
<reference evidence="9" key="1">
    <citation type="journal article" date="2019" name="Int. J. Syst. Evol. Microbiol.">
        <title>The Global Catalogue of Microorganisms (GCM) 10K type strain sequencing project: providing services to taxonomists for standard genome sequencing and annotation.</title>
        <authorList>
            <consortium name="The Broad Institute Genomics Platform"/>
            <consortium name="The Broad Institute Genome Sequencing Center for Infectious Disease"/>
            <person name="Wu L."/>
            <person name="Ma J."/>
        </authorList>
    </citation>
    <scope>NUCLEOTIDE SEQUENCE [LARGE SCALE GENOMIC DNA]</scope>
    <source>
        <strain evidence="9">JCM 31037</strain>
    </source>
</reference>
<evidence type="ECO:0000256" key="3">
    <source>
        <dbReference type="ARBA" id="ARBA00023125"/>
    </source>
</evidence>
<accession>A0ABW3YMU5</accession>
<dbReference type="EMBL" id="JBHTMP010000050">
    <property type="protein sequence ID" value="MFD1324524.1"/>
    <property type="molecule type" value="Genomic_DNA"/>
</dbReference>
<dbReference type="SUPFAM" id="SSF52540">
    <property type="entry name" value="P-loop containing nucleoside triphosphate hydrolases"/>
    <property type="match status" value="1"/>
</dbReference>
<keyword evidence="4" id="KW-0804">Transcription</keyword>
<dbReference type="Proteomes" id="UP001597260">
    <property type="component" value="Unassembled WGS sequence"/>
</dbReference>
<dbReference type="InterPro" id="IPR005158">
    <property type="entry name" value="BTAD"/>
</dbReference>
<dbReference type="RefSeq" id="WP_377575302.1">
    <property type="nucleotide sequence ID" value="NZ_JBHTMP010000050.1"/>
</dbReference>
<keyword evidence="2" id="KW-0805">Transcription regulation</keyword>
<evidence type="ECO:0000256" key="4">
    <source>
        <dbReference type="ARBA" id="ARBA00023163"/>
    </source>
</evidence>
<feature type="region of interest" description="Disordered" evidence="6">
    <location>
        <begin position="570"/>
        <end position="591"/>
    </location>
</feature>
<dbReference type="PANTHER" id="PTHR35807:SF1">
    <property type="entry name" value="TRANSCRIPTIONAL REGULATOR REDD"/>
    <property type="match status" value="1"/>
</dbReference>
<feature type="domain" description="OmpR/PhoB-type" evidence="7">
    <location>
        <begin position="1"/>
        <end position="96"/>
    </location>
</feature>
<sequence length="591" mass="63946">MPHRLRFRVIGPVEFHSRTGWHGIRSGKQRALLAALILKANRVVPTEQLFEELWEETPPASANTLLAGYVWRLRRMLGDRDGETIVTRAPGYQLQAPPGSLDIDQYETKVAAAHADLAAGQAEAAVAGFTDALALWRGTPLADVRPTPLVLAEMTRLEESRIAALEARIGAELELGRHGSVLPELKLLVSQHPLRERLHAHLMLALYRDGQQALALVAYRDLRQFLVNELGIEPSTALRELQQRILRKDPALLGTHARSTISAQRAAPPPWSGPQRPWLPPEPLILASRSHEASQLIEAVRTGHLGVVHGLVGVGKTALAIHVARQIADDYPDGPVFIDASNGIGGETIAADWRALLTGRRILVVLDDVGNAAPIRALGRIPTGCAVIVTCRSGLTTLDNAARVHVGTLTSDAARHMLRAHLGTARVDAEREAVEVLTHRCDGLPAALRIAAARLAANPTWTIASFVDRLADPGSRLDVLVCDDLSMRDRLAAGARLLPNSSLRALRLISDADLPVVTVEVLATLLNTPAARAEAIAERLVGTGLAEMLSTGQCRIPGLVRAFAREYEPGRGTRRSGSRLFHTPGHRPPPF</sequence>
<keyword evidence="9" id="KW-1185">Reference proteome</keyword>
<feature type="DNA-binding region" description="OmpR/PhoB-type" evidence="5">
    <location>
        <begin position="1"/>
        <end position="96"/>
    </location>
</feature>
<evidence type="ECO:0000256" key="6">
    <source>
        <dbReference type="SAM" id="MobiDB-lite"/>
    </source>
</evidence>
<dbReference type="InterPro" id="IPR051677">
    <property type="entry name" value="AfsR-DnrI-RedD_regulator"/>
</dbReference>
<evidence type="ECO:0000313" key="9">
    <source>
        <dbReference type="Proteomes" id="UP001597260"/>
    </source>
</evidence>
<comment type="caution">
    <text evidence="8">The sequence shown here is derived from an EMBL/GenBank/DDBJ whole genome shotgun (WGS) entry which is preliminary data.</text>
</comment>
<dbReference type="PANTHER" id="PTHR35807">
    <property type="entry name" value="TRANSCRIPTIONAL REGULATOR REDD-RELATED"/>
    <property type="match status" value="1"/>
</dbReference>
<dbReference type="InterPro" id="IPR003593">
    <property type="entry name" value="AAA+_ATPase"/>
</dbReference>
<dbReference type="InterPro" id="IPR027417">
    <property type="entry name" value="P-loop_NTPase"/>
</dbReference>
<dbReference type="InterPro" id="IPR001867">
    <property type="entry name" value="OmpR/PhoB-type_DNA-bd"/>
</dbReference>
<dbReference type="Pfam" id="PF03704">
    <property type="entry name" value="BTAD"/>
    <property type="match status" value="1"/>
</dbReference>
<dbReference type="Gene3D" id="1.10.10.10">
    <property type="entry name" value="Winged helix-like DNA-binding domain superfamily/Winged helix DNA-binding domain"/>
    <property type="match status" value="1"/>
</dbReference>
<dbReference type="Gene3D" id="1.25.40.10">
    <property type="entry name" value="Tetratricopeptide repeat domain"/>
    <property type="match status" value="1"/>
</dbReference>